<evidence type="ECO:0000313" key="1">
    <source>
        <dbReference type="EMBL" id="QHT32026.1"/>
    </source>
</evidence>
<reference evidence="1" key="1">
    <citation type="journal article" date="2020" name="Nature">
        <title>Giant virus diversity and host interactions through global metagenomics.</title>
        <authorList>
            <person name="Schulz F."/>
            <person name="Roux S."/>
            <person name="Paez-Espino D."/>
            <person name="Jungbluth S."/>
            <person name="Walsh D.A."/>
            <person name="Denef V.J."/>
            <person name="McMahon K.D."/>
            <person name="Konstantinidis K.T."/>
            <person name="Eloe-Fadrosh E.A."/>
            <person name="Kyrpides N.C."/>
            <person name="Woyke T."/>
        </authorList>
    </citation>
    <scope>NUCLEOTIDE SEQUENCE</scope>
    <source>
        <strain evidence="1">GVMAG-M-3300009159-65</strain>
    </source>
</reference>
<protein>
    <submittedName>
        <fullName evidence="1">Uncharacterized protein</fullName>
    </submittedName>
</protein>
<sequence length="90" mass="10632">MVYDFKIDNKKIQEKVGCIDKIKHTNNFSMCKNNGSKCQKNYDIGDNDFYWLNCINKVVFYVIPEHLLIEHKYVGFNGKKQLKLNPKDTL</sequence>
<accession>A0A6C0ES78</accession>
<organism evidence="1">
    <name type="scientific">viral metagenome</name>
    <dbReference type="NCBI Taxonomy" id="1070528"/>
    <lineage>
        <taxon>unclassified sequences</taxon>
        <taxon>metagenomes</taxon>
        <taxon>organismal metagenomes</taxon>
    </lineage>
</organism>
<name>A0A6C0ES78_9ZZZZ</name>
<dbReference type="EMBL" id="MN738929">
    <property type="protein sequence ID" value="QHT32026.1"/>
    <property type="molecule type" value="Genomic_DNA"/>
</dbReference>
<dbReference type="AlphaFoldDB" id="A0A6C0ES78"/>
<proteinExistence type="predicted"/>